<dbReference type="RefSeq" id="WP_139249570.1">
    <property type="nucleotide sequence ID" value="NZ_FQUM01000001.1"/>
</dbReference>
<sequence>MKTQKVHFTIGGITFFFVILLFIAAAVNQSAGQAVAIKSWTGTYPEMNKSYPVVFVAVKKGVPHVFIRYLPTHNYKDLFAKSVVDGTEIAGKTKADLVKTLLKLAERSLMKGRLLETEGILSNTDAQKRIVQELFEARFDQLGDQWNLTRKFVAVYHKIDAFPRGKTNEFVKETFEHEAEALFFRFLLVNRLESDHGQKMDSYRELHAELSRLLGELDYTFRKLQYYETAGATTLAGYSVLTP</sequence>
<dbReference type="STRING" id="1484053.SAMN05444274_101146"/>
<evidence type="ECO:0000313" key="2">
    <source>
        <dbReference type="Proteomes" id="UP000184164"/>
    </source>
</evidence>
<name>A0A1M4STZ1_9BACT</name>
<organism evidence="1 2">
    <name type="scientific">Mariniphaga anaerophila</name>
    <dbReference type="NCBI Taxonomy" id="1484053"/>
    <lineage>
        <taxon>Bacteria</taxon>
        <taxon>Pseudomonadati</taxon>
        <taxon>Bacteroidota</taxon>
        <taxon>Bacteroidia</taxon>
        <taxon>Marinilabiliales</taxon>
        <taxon>Prolixibacteraceae</taxon>
        <taxon>Mariniphaga</taxon>
    </lineage>
</organism>
<gene>
    <name evidence="1" type="ORF">SAMN05444274_101146</name>
</gene>
<dbReference type="Proteomes" id="UP000184164">
    <property type="component" value="Unassembled WGS sequence"/>
</dbReference>
<keyword evidence="2" id="KW-1185">Reference proteome</keyword>
<dbReference type="OrthoDB" id="1121542at2"/>
<dbReference type="AlphaFoldDB" id="A0A1M4STZ1"/>
<protein>
    <submittedName>
        <fullName evidence="1">Uncharacterized protein</fullName>
    </submittedName>
</protein>
<proteinExistence type="predicted"/>
<accession>A0A1M4STZ1</accession>
<reference evidence="1 2" key="1">
    <citation type="submission" date="2016-11" db="EMBL/GenBank/DDBJ databases">
        <authorList>
            <person name="Jaros S."/>
            <person name="Januszkiewicz K."/>
            <person name="Wedrychowicz H."/>
        </authorList>
    </citation>
    <scope>NUCLEOTIDE SEQUENCE [LARGE SCALE GENOMIC DNA]</scope>
    <source>
        <strain evidence="1 2">DSM 26910</strain>
    </source>
</reference>
<evidence type="ECO:0000313" key="1">
    <source>
        <dbReference type="EMBL" id="SHE35629.1"/>
    </source>
</evidence>
<dbReference type="EMBL" id="FQUM01000001">
    <property type="protein sequence ID" value="SHE35629.1"/>
    <property type="molecule type" value="Genomic_DNA"/>
</dbReference>